<dbReference type="AlphaFoldDB" id="A0A5B7JEY8"/>
<evidence type="ECO:0000313" key="2">
    <source>
        <dbReference type="EMBL" id="MPC91927.1"/>
    </source>
</evidence>
<sequence>MFCYKAHLALGDSDWGLPTGEATVTSTGVVETRTCVPIACRSNDIGNLPRLSPVPQSPPPLRLIIRSGVAVVQERRILIVWGKAETTATLRKASHGGRSSGQSHSIKPANGDTVCSL</sequence>
<evidence type="ECO:0000256" key="1">
    <source>
        <dbReference type="SAM" id="MobiDB-lite"/>
    </source>
</evidence>
<keyword evidence="3" id="KW-1185">Reference proteome</keyword>
<name>A0A5B7JEY8_PORTR</name>
<gene>
    <name evidence="2" type="ORF">E2C01_086992</name>
</gene>
<accession>A0A5B7JEY8</accession>
<protein>
    <submittedName>
        <fullName evidence="2">Uncharacterized protein</fullName>
    </submittedName>
</protein>
<proteinExistence type="predicted"/>
<dbReference type="Proteomes" id="UP000324222">
    <property type="component" value="Unassembled WGS sequence"/>
</dbReference>
<comment type="caution">
    <text evidence="2">The sequence shown here is derived from an EMBL/GenBank/DDBJ whole genome shotgun (WGS) entry which is preliminary data.</text>
</comment>
<feature type="region of interest" description="Disordered" evidence="1">
    <location>
        <begin position="90"/>
        <end position="117"/>
    </location>
</feature>
<evidence type="ECO:0000313" key="3">
    <source>
        <dbReference type="Proteomes" id="UP000324222"/>
    </source>
</evidence>
<feature type="compositionally biased region" description="Low complexity" evidence="1">
    <location>
        <begin position="96"/>
        <end position="105"/>
    </location>
</feature>
<organism evidence="2 3">
    <name type="scientific">Portunus trituberculatus</name>
    <name type="common">Swimming crab</name>
    <name type="synonym">Neptunus trituberculatus</name>
    <dbReference type="NCBI Taxonomy" id="210409"/>
    <lineage>
        <taxon>Eukaryota</taxon>
        <taxon>Metazoa</taxon>
        <taxon>Ecdysozoa</taxon>
        <taxon>Arthropoda</taxon>
        <taxon>Crustacea</taxon>
        <taxon>Multicrustacea</taxon>
        <taxon>Malacostraca</taxon>
        <taxon>Eumalacostraca</taxon>
        <taxon>Eucarida</taxon>
        <taxon>Decapoda</taxon>
        <taxon>Pleocyemata</taxon>
        <taxon>Brachyura</taxon>
        <taxon>Eubrachyura</taxon>
        <taxon>Portunoidea</taxon>
        <taxon>Portunidae</taxon>
        <taxon>Portuninae</taxon>
        <taxon>Portunus</taxon>
    </lineage>
</organism>
<reference evidence="2 3" key="1">
    <citation type="submission" date="2019-05" db="EMBL/GenBank/DDBJ databases">
        <title>Another draft genome of Portunus trituberculatus and its Hox gene families provides insights of decapod evolution.</title>
        <authorList>
            <person name="Jeong J.-H."/>
            <person name="Song I."/>
            <person name="Kim S."/>
            <person name="Choi T."/>
            <person name="Kim D."/>
            <person name="Ryu S."/>
            <person name="Kim W."/>
        </authorList>
    </citation>
    <scope>NUCLEOTIDE SEQUENCE [LARGE SCALE GENOMIC DNA]</scope>
    <source>
        <tissue evidence="2">Muscle</tissue>
    </source>
</reference>
<dbReference type="EMBL" id="VSRR010089489">
    <property type="protein sequence ID" value="MPC91927.1"/>
    <property type="molecule type" value="Genomic_DNA"/>
</dbReference>